<keyword evidence="14" id="KW-1185">Reference proteome</keyword>
<feature type="region of interest" description="G2" evidence="9">
    <location>
        <begin position="38"/>
        <end position="42"/>
    </location>
</feature>
<dbReference type="PANTHER" id="PTHR42698:SF1">
    <property type="entry name" value="GTPASE ERA, MITOCHONDRIAL"/>
    <property type="match status" value="1"/>
</dbReference>
<feature type="binding site" evidence="8">
    <location>
        <begin position="59"/>
        <end position="63"/>
    </location>
    <ligand>
        <name>GTP</name>
        <dbReference type="ChEBI" id="CHEBI:37565"/>
    </ligand>
</feature>
<feature type="binding site" evidence="8">
    <location>
        <begin position="121"/>
        <end position="124"/>
    </location>
    <ligand>
        <name>GTP</name>
        <dbReference type="ChEBI" id="CHEBI:37565"/>
    </ligand>
</feature>
<reference evidence="13 14" key="1">
    <citation type="submission" date="2020-08" db="EMBL/GenBank/DDBJ databases">
        <title>Genome sequence of Erysipelothrix inopinata DSM 15511T.</title>
        <authorList>
            <person name="Hyun D.-W."/>
            <person name="Bae J.-W."/>
        </authorList>
    </citation>
    <scope>NUCLEOTIDE SEQUENCE [LARGE SCALE GENOMIC DNA]</scope>
    <source>
        <strain evidence="13 14">DSM 15511</strain>
    </source>
</reference>
<evidence type="ECO:0000256" key="1">
    <source>
        <dbReference type="ARBA" id="ARBA00007921"/>
    </source>
</evidence>
<dbReference type="SUPFAM" id="SSF52540">
    <property type="entry name" value="P-loop containing nucleoside triphosphate hydrolases"/>
    <property type="match status" value="1"/>
</dbReference>
<feature type="region of interest" description="G4" evidence="9">
    <location>
        <begin position="121"/>
        <end position="124"/>
    </location>
</feature>
<keyword evidence="8" id="KW-0699">rRNA-binding</keyword>
<dbReference type="GO" id="GO:0005886">
    <property type="term" value="C:plasma membrane"/>
    <property type="evidence" value="ECO:0007669"/>
    <property type="project" value="UniProtKB-SubCell"/>
</dbReference>
<dbReference type="HAMAP" id="MF_00367">
    <property type="entry name" value="GTPase_Era"/>
    <property type="match status" value="1"/>
</dbReference>
<dbReference type="Gene3D" id="3.40.50.300">
    <property type="entry name" value="P-loop containing nucleotide triphosphate hydrolases"/>
    <property type="match status" value="1"/>
</dbReference>
<dbReference type="Gene3D" id="3.30.300.20">
    <property type="match status" value="1"/>
</dbReference>
<dbReference type="FunFam" id="3.40.50.300:FF:000094">
    <property type="entry name" value="GTPase Era"/>
    <property type="match status" value="1"/>
</dbReference>
<dbReference type="InterPro" id="IPR009019">
    <property type="entry name" value="KH_sf_prok-type"/>
</dbReference>
<dbReference type="GO" id="GO:0043024">
    <property type="term" value="F:ribosomal small subunit binding"/>
    <property type="evidence" value="ECO:0007669"/>
    <property type="project" value="TreeGrafter"/>
</dbReference>
<dbReference type="GO" id="GO:0005525">
    <property type="term" value="F:GTP binding"/>
    <property type="evidence" value="ECO:0007669"/>
    <property type="project" value="UniProtKB-UniRule"/>
</dbReference>
<dbReference type="CDD" id="cd04163">
    <property type="entry name" value="Era"/>
    <property type="match status" value="1"/>
</dbReference>
<evidence type="ECO:0000256" key="3">
    <source>
        <dbReference type="ARBA" id="ARBA00022517"/>
    </source>
</evidence>
<keyword evidence="4 8" id="KW-0547">Nucleotide-binding</keyword>
<dbReference type="InterPro" id="IPR005662">
    <property type="entry name" value="GTPase_Era-like"/>
</dbReference>
<dbReference type="InterPro" id="IPR006073">
    <property type="entry name" value="GTP-bd"/>
</dbReference>
<comment type="similarity">
    <text evidence="1 8 9 10">Belongs to the TRAFAC class TrmE-Era-EngA-EngB-Septin-like GTPase superfamily. Era GTPase family.</text>
</comment>
<feature type="region of interest" description="G5" evidence="9">
    <location>
        <begin position="149"/>
        <end position="151"/>
    </location>
</feature>
<dbReference type="NCBIfam" id="NF000908">
    <property type="entry name" value="PRK00089.1"/>
    <property type="match status" value="1"/>
</dbReference>
<evidence type="ECO:0000256" key="5">
    <source>
        <dbReference type="ARBA" id="ARBA00022884"/>
    </source>
</evidence>
<evidence type="ECO:0000259" key="11">
    <source>
        <dbReference type="PROSITE" id="PS50823"/>
    </source>
</evidence>
<organism evidence="13 14">
    <name type="scientific">Erysipelothrix inopinata</name>
    <dbReference type="NCBI Taxonomy" id="225084"/>
    <lineage>
        <taxon>Bacteria</taxon>
        <taxon>Bacillati</taxon>
        <taxon>Bacillota</taxon>
        <taxon>Erysipelotrichia</taxon>
        <taxon>Erysipelotrichales</taxon>
        <taxon>Erysipelotrichaceae</taxon>
        <taxon>Erysipelothrix</taxon>
    </lineage>
</organism>
<evidence type="ECO:0000256" key="8">
    <source>
        <dbReference type="HAMAP-Rule" id="MF_00367"/>
    </source>
</evidence>
<keyword evidence="7 8" id="KW-0472">Membrane</keyword>
<dbReference type="PROSITE" id="PS51713">
    <property type="entry name" value="G_ERA"/>
    <property type="match status" value="1"/>
</dbReference>
<keyword evidence="5 8" id="KW-0694">RNA-binding</keyword>
<dbReference type="KEGG" id="eio:H9L01_08685"/>
<evidence type="ECO:0000256" key="6">
    <source>
        <dbReference type="ARBA" id="ARBA00023134"/>
    </source>
</evidence>
<feature type="domain" description="KH type-2" evidence="11">
    <location>
        <begin position="193"/>
        <end position="277"/>
    </location>
</feature>
<comment type="function">
    <text evidence="8">An essential GTPase that binds both GDP and GTP, with rapid nucleotide exchange. Plays a role in 16S rRNA processing and 30S ribosomal subunit biogenesis and possibly also in cell cycle regulation and energy metabolism.</text>
</comment>
<comment type="subcellular location">
    <subcellularLocation>
        <location evidence="8">Cytoplasm</location>
    </subcellularLocation>
    <subcellularLocation>
        <location evidence="8">Cell membrane</location>
        <topology evidence="8">Peripheral membrane protein</topology>
    </subcellularLocation>
</comment>
<feature type="binding site" evidence="8">
    <location>
        <begin position="12"/>
        <end position="19"/>
    </location>
    <ligand>
        <name>GTP</name>
        <dbReference type="ChEBI" id="CHEBI:37565"/>
    </ligand>
</feature>
<dbReference type="GO" id="GO:0003924">
    <property type="term" value="F:GTPase activity"/>
    <property type="evidence" value="ECO:0007669"/>
    <property type="project" value="UniProtKB-UniRule"/>
</dbReference>
<evidence type="ECO:0000256" key="2">
    <source>
        <dbReference type="ARBA" id="ARBA00020484"/>
    </source>
</evidence>
<dbReference type="InterPro" id="IPR030388">
    <property type="entry name" value="G_ERA_dom"/>
</dbReference>
<dbReference type="EMBL" id="CP060715">
    <property type="protein sequence ID" value="QNN60438.1"/>
    <property type="molecule type" value="Genomic_DNA"/>
</dbReference>
<keyword evidence="8" id="KW-1003">Cell membrane</keyword>
<feature type="domain" description="Era-type G" evidence="12">
    <location>
        <begin position="4"/>
        <end position="170"/>
    </location>
</feature>
<dbReference type="NCBIfam" id="TIGR00231">
    <property type="entry name" value="small_GTP"/>
    <property type="match status" value="1"/>
</dbReference>
<dbReference type="GO" id="GO:0005829">
    <property type="term" value="C:cytosol"/>
    <property type="evidence" value="ECO:0007669"/>
    <property type="project" value="TreeGrafter"/>
</dbReference>
<dbReference type="Pfam" id="PF01926">
    <property type="entry name" value="MMR_HSR1"/>
    <property type="match status" value="1"/>
</dbReference>
<name>A0A7G9RXW3_9FIRM</name>
<dbReference type="InterPro" id="IPR027417">
    <property type="entry name" value="P-loop_NTPase"/>
</dbReference>
<dbReference type="InterPro" id="IPR005225">
    <property type="entry name" value="Small_GTP-bd"/>
</dbReference>
<comment type="subunit">
    <text evidence="8">Monomer.</text>
</comment>
<dbReference type="PANTHER" id="PTHR42698">
    <property type="entry name" value="GTPASE ERA"/>
    <property type="match status" value="1"/>
</dbReference>
<dbReference type="InterPro" id="IPR004044">
    <property type="entry name" value="KH_dom_type_2"/>
</dbReference>
<evidence type="ECO:0000259" key="12">
    <source>
        <dbReference type="PROSITE" id="PS51713"/>
    </source>
</evidence>
<gene>
    <name evidence="8 13" type="primary">era</name>
    <name evidence="13" type="ORF">H9L01_08685</name>
</gene>
<evidence type="ECO:0000313" key="14">
    <source>
        <dbReference type="Proteomes" id="UP000515928"/>
    </source>
</evidence>
<evidence type="ECO:0000256" key="9">
    <source>
        <dbReference type="PROSITE-ProRule" id="PRU01050"/>
    </source>
</evidence>
<dbReference type="GO" id="GO:0070181">
    <property type="term" value="F:small ribosomal subunit rRNA binding"/>
    <property type="evidence" value="ECO:0007669"/>
    <property type="project" value="UniProtKB-UniRule"/>
</dbReference>
<keyword evidence="6 8" id="KW-0342">GTP-binding</keyword>
<evidence type="ECO:0000256" key="7">
    <source>
        <dbReference type="ARBA" id="ARBA00023136"/>
    </source>
</evidence>
<dbReference type="Pfam" id="PF07650">
    <property type="entry name" value="KH_2"/>
    <property type="match status" value="1"/>
</dbReference>
<keyword evidence="8" id="KW-0963">Cytoplasm</keyword>
<dbReference type="InterPro" id="IPR015946">
    <property type="entry name" value="KH_dom-like_a/b"/>
</dbReference>
<dbReference type="CDD" id="cd22534">
    <property type="entry name" value="KH-II_Era"/>
    <property type="match status" value="1"/>
</dbReference>
<protein>
    <recommendedName>
        <fullName evidence="2 8">GTPase Era</fullName>
    </recommendedName>
</protein>
<dbReference type="SUPFAM" id="SSF54814">
    <property type="entry name" value="Prokaryotic type KH domain (KH-domain type II)"/>
    <property type="match status" value="1"/>
</dbReference>
<dbReference type="NCBIfam" id="TIGR00436">
    <property type="entry name" value="era"/>
    <property type="match status" value="1"/>
</dbReference>
<feature type="region of interest" description="G1" evidence="9">
    <location>
        <begin position="12"/>
        <end position="19"/>
    </location>
</feature>
<dbReference type="PRINTS" id="PR00326">
    <property type="entry name" value="GTP1OBG"/>
</dbReference>
<evidence type="ECO:0000256" key="4">
    <source>
        <dbReference type="ARBA" id="ARBA00022741"/>
    </source>
</evidence>
<feature type="region of interest" description="G3" evidence="9">
    <location>
        <begin position="59"/>
        <end position="62"/>
    </location>
</feature>
<dbReference type="Proteomes" id="UP000515928">
    <property type="component" value="Chromosome"/>
</dbReference>
<keyword evidence="3 8" id="KW-0690">Ribosome biogenesis</keyword>
<evidence type="ECO:0000313" key="13">
    <source>
        <dbReference type="EMBL" id="QNN60438.1"/>
    </source>
</evidence>
<dbReference type="AlphaFoldDB" id="A0A7G9RXW3"/>
<sequence>MEFKSGFISIVGRPNAGKSTLINQIVKQKIAIVSEKAQTTRDAIIGVRTEEDYQMIFIDTPGIHKPKHELGERMNSASYAHFKGVDIIYYIIDGSQPFGKGDEFVIEKLKKVKLPVFLVINKADLMEKDEMLLKIATFSDFEFTEIIPISALQDQNVDRLLDVTLDYLEEGVMYYPKDQVSAYPEQFIYAEIIREKILKLTEEEIPHSVAVAIEKIVKKDGSTIISAVIFVDRPSQKGMIIGKQGQMIKKIGILAREELETIMGGKVYLETYVRVEKNWRNRAKMLNQLGYIEIQYES</sequence>
<evidence type="ECO:0000256" key="10">
    <source>
        <dbReference type="RuleBase" id="RU003761"/>
    </source>
</evidence>
<accession>A0A7G9RXW3</accession>
<dbReference type="RefSeq" id="WP_187533567.1">
    <property type="nucleotide sequence ID" value="NZ_CBCSHU010000004.1"/>
</dbReference>
<proteinExistence type="inferred from homology"/>
<dbReference type="GO" id="GO:0000028">
    <property type="term" value="P:ribosomal small subunit assembly"/>
    <property type="evidence" value="ECO:0007669"/>
    <property type="project" value="TreeGrafter"/>
</dbReference>
<dbReference type="PROSITE" id="PS50823">
    <property type="entry name" value="KH_TYPE_2"/>
    <property type="match status" value="1"/>
</dbReference>